<accession>A0ABT1G7F1</accession>
<feature type="domain" description="AB hydrolase-1" evidence="1">
    <location>
        <begin position="6"/>
        <end position="112"/>
    </location>
</feature>
<dbReference type="Pfam" id="PF12697">
    <property type="entry name" value="Abhydrolase_6"/>
    <property type="match status" value="1"/>
</dbReference>
<dbReference type="Proteomes" id="UP001523550">
    <property type="component" value="Unassembled WGS sequence"/>
</dbReference>
<dbReference type="EMBL" id="JALJYF010000001">
    <property type="protein sequence ID" value="MCP1726880.1"/>
    <property type="molecule type" value="Genomic_DNA"/>
</dbReference>
<evidence type="ECO:0000313" key="3">
    <source>
        <dbReference type="Proteomes" id="UP001523550"/>
    </source>
</evidence>
<dbReference type="Gene3D" id="3.40.50.1820">
    <property type="entry name" value="alpha/beta hydrolase"/>
    <property type="match status" value="1"/>
</dbReference>
<proteinExistence type="predicted"/>
<comment type="caution">
    <text evidence="2">The sequence shown here is derived from an EMBL/GenBank/DDBJ whole genome shotgun (WGS) entry which is preliminary data.</text>
</comment>
<protein>
    <submittedName>
        <fullName evidence="2">Pimeloyl-ACP methyl ester carboxylesterase</fullName>
    </submittedName>
</protein>
<name>A0ABT1G7F1_9GAMM</name>
<dbReference type="InterPro" id="IPR000073">
    <property type="entry name" value="AB_hydrolase_1"/>
</dbReference>
<reference evidence="2 3" key="1">
    <citation type="submission" date="2022-03" db="EMBL/GenBank/DDBJ databases">
        <title>Genomic Encyclopedia of Type Strains, Phase III (KMG-III): the genomes of soil and plant-associated and newly described type strains.</title>
        <authorList>
            <person name="Whitman W."/>
        </authorList>
    </citation>
    <scope>NUCLEOTIDE SEQUENCE [LARGE SCALE GENOMIC DNA]</scope>
    <source>
        <strain evidence="2 3">BSker1</strain>
    </source>
</reference>
<keyword evidence="3" id="KW-1185">Reference proteome</keyword>
<dbReference type="InterPro" id="IPR029058">
    <property type="entry name" value="AB_hydrolase_fold"/>
</dbReference>
<organism evidence="2 3">
    <name type="scientific">Natronospira proteinivora</name>
    <dbReference type="NCBI Taxonomy" id="1807133"/>
    <lineage>
        <taxon>Bacteria</taxon>
        <taxon>Pseudomonadati</taxon>
        <taxon>Pseudomonadota</taxon>
        <taxon>Gammaproteobacteria</taxon>
        <taxon>Natronospirales</taxon>
        <taxon>Natronospiraceae</taxon>
        <taxon>Natronospira</taxon>
    </lineage>
</organism>
<gene>
    <name evidence="2" type="ORF">J2T60_000845</name>
</gene>
<sequence>MARVIYFAHGQESGPWGSKILLLADIARSRGLAVESPDYRFSLDGLPRLTELRRRLADDPRKKLLVGSSMGAWVSCMAASEQGCQGLFLMAPAFEMPDHEPAHLPRKLPAWIIHGSEDAVVPVSQSETRLRGGQDRLLRVPDGHRLANSHDVLSRFFEAFLNQNAA</sequence>
<dbReference type="SUPFAM" id="SSF53474">
    <property type="entry name" value="alpha/beta-Hydrolases"/>
    <property type="match status" value="1"/>
</dbReference>
<evidence type="ECO:0000313" key="2">
    <source>
        <dbReference type="EMBL" id="MCP1726880.1"/>
    </source>
</evidence>
<evidence type="ECO:0000259" key="1">
    <source>
        <dbReference type="Pfam" id="PF12697"/>
    </source>
</evidence>
<dbReference type="RefSeq" id="WP_253445861.1">
    <property type="nucleotide sequence ID" value="NZ_JALJYF010000001.1"/>
</dbReference>